<evidence type="ECO:0000313" key="3">
    <source>
        <dbReference type="EMBL" id="KRM93838.1"/>
    </source>
</evidence>
<dbReference type="InterPro" id="IPR046350">
    <property type="entry name" value="Cystatin_sf"/>
</dbReference>
<dbReference type="RefSeq" id="WP_056978333.1">
    <property type="nucleotide sequence ID" value="NZ_AYZR01000008.1"/>
</dbReference>
<dbReference type="Pfam" id="PF17881">
    <property type="entry name" value="TseB"/>
    <property type="match status" value="1"/>
</dbReference>
<proteinExistence type="predicted"/>
<reference evidence="3 4" key="1">
    <citation type="journal article" date="2015" name="Genome Announc.">
        <title>Expanding the biotechnology potential of lactobacilli through comparative genomics of 213 strains and associated genera.</title>
        <authorList>
            <person name="Sun Z."/>
            <person name="Harris H.M."/>
            <person name="McCann A."/>
            <person name="Guo C."/>
            <person name="Argimon S."/>
            <person name="Zhang W."/>
            <person name="Yang X."/>
            <person name="Jeffery I.B."/>
            <person name="Cooney J.C."/>
            <person name="Kagawa T.F."/>
            <person name="Liu W."/>
            <person name="Song Y."/>
            <person name="Salvetti E."/>
            <person name="Wrobel A."/>
            <person name="Rasinkangas P."/>
            <person name="Parkhill J."/>
            <person name="Rea M.C."/>
            <person name="O'Sullivan O."/>
            <person name="Ritari J."/>
            <person name="Douillard F.P."/>
            <person name="Paul Ross R."/>
            <person name="Yang R."/>
            <person name="Briner A.E."/>
            <person name="Felis G.E."/>
            <person name="de Vos W.M."/>
            <person name="Barrangou R."/>
            <person name="Klaenhammer T.R."/>
            <person name="Caufield P.W."/>
            <person name="Cui Y."/>
            <person name="Zhang H."/>
            <person name="O'Toole P.W."/>
        </authorList>
    </citation>
    <scope>NUCLEOTIDE SEQUENCE [LARGE SCALE GENOMIC DNA]</scope>
    <source>
        <strain evidence="3 4">DSM 24302</strain>
    </source>
</reference>
<evidence type="ECO:0000256" key="1">
    <source>
        <dbReference type="SAM" id="Phobius"/>
    </source>
</evidence>
<accession>A0A0R2CPY4</accession>
<dbReference type="SUPFAM" id="SSF54403">
    <property type="entry name" value="Cystatin/monellin"/>
    <property type="match status" value="2"/>
</dbReference>
<dbReference type="Gene3D" id="3.10.450.40">
    <property type="match status" value="2"/>
</dbReference>
<dbReference type="EMBL" id="AYZR01000008">
    <property type="protein sequence ID" value="KRM93838.1"/>
    <property type="molecule type" value="Genomic_DNA"/>
</dbReference>
<name>A0A0R2CPY4_9LACO</name>
<dbReference type="STRING" id="1423802.FC56_GL000557"/>
<feature type="transmembrane region" description="Helical" evidence="1">
    <location>
        <begin position="12"/>
        <end position="34"/>
    </location>
</feature>
<dbReference type="PATRIC" id="fig|1423802.4.peg.567"/>
<keyword evidence="1" id="KW-0812">Transmembrane</keyword>
<organism evidence="3 4">
    <name type="scientific">Lentilactobacillus senioris DSM 24302 = JCM 17472</name>
    <dbReference type="NCBI Taxonomy" id="1423802"/>
    <lineage>
        <taxon>Bacteria</taxon>
        <taxon>Bacillati</taxon>
        <taxon>Bacillota</taxon>
        <taxon>Bacilli</taxon>
        <taxon>Lactobacillales</taxon>
        <taxon>Lactobacillaceae</taxon>
        <taxon>Lentilactobacillus</taxon>
    </lineage>
</organism>
<evidence type="ECO:0000259" key="2">
    <source>
        <dbReference type="Pfam" id="PF17881"/>
    </source>
</evidence>
<comment type="caution">
    <text evidence="3">The sequence shown here is derived from an EMBL/GenBank/DDBJ whole genome shotgun (WGS) entry which is preliminary data.</text>
</comment>
<keyword evidence="1" id="KW-1133">Transmembrane helix</keyword>
<keyword evidence="1" id="KW-0472">Membrane</keyword>
<evidence type="ECO:0000313" key="4">
    <source>
        <dbReference type="Proteomes" id="UP000051256"/>
    </source>
</evidence>
<keyword evidence="4" id="KW-1185">Reference proteome</keyword>
<feature type="domain" description="Cell wall elongation regulator TseB-like" evidence="2">
    <location>
        <begin position="47"/>
        <end position="90"/>
    </location>
</feature>
<sequence>MQRQRQTRIKRGSRVPLIITVIILIIVFASVVVLTTATKPMRTAKAQTVAIAKKYGKVTKTTSFYSSNLGKTYYSVAGTTGKGKKVYVIVAKKGGHVTVINQSDGVSESQVIQKVNQTRKPKRILNVSLTLTKAKPYWSVSYLNQKGNMCYAIYRFDNGKLYKLITNV</sequence>
<protein>
    <recommendedName>
        <fullName evidence="2">Cell wall elongation regulator TseB-like domain-containing protein</fullName>
    </recommendedName>
</protein>
<dbReference type="InterPro" id="IPR041401">
    <property type="entry name" value="TseB-like_dom"/>
</dbReference>
<dbReference type="AlphaFoldDB" id="A0A0R2CPY4"/>
<dbReference type="Proteomes" id="UP000051256">
    <property type="component" value="Unassembled WGS sequence"/>
</dbReference>
<gene>
    <name evidence="3" type="ORF">FC56_GL000557</name>
</gene>